<dbReference type="Proteomes" id="UP000789405">
    <property type="component" value="Unassembled WGS sequence"/>
</dbReference>
<gene>
    <name evidence="1" type="ORF">DERYTH_LOCUS18289</name>
</gene>
<comment type="caution">
    <text evidence="1">The sequence shown here is derived from an EMBL/GenBank/DDBJ whole genome shotgun (WGS) entry which is preliminary data.</text>
</comment>
<feature type="non-terminal residue" evidence="1">
    <location>
        <position position="60"/>
    </location>
</feature>
<dbReference type="EMBL" id="CAJVPY010018345">
    <property type="protein sequence ID" value="CAG8766551.1"/>
    <property type="molecule type" value="Genomic_DNA"/>
</dbReference>
<proteinExistence type="predicted"/>
<accession>A0A9N9J6C1</accession>
<keyword evidence="2" id="KW-1185">Reference proteome</keyword>
<sequence length="60" mass="7119">MPKNIAQQIILTNPIPNNEEDFFRRADTLFRATRVIMDIIEKSKSEKTNHYSQRTQKINN</sequence>
<organism evidence="1 2">
    <name type="scientific">Dentiscutata erythropus</name>
    <dbReference type="NCBI Taxonomy" id="1348616"/>
    <lineage>
        <taxon>Eukaryota</taxon>
        <taxon>Fungi</taxon>
        <taxon>Fungi incertae sedis</taxon>
        <taxon>Mucoromycota</taxon>
        <taxon>Glomeromycotina</taxon>
        <taxon>Glomeromycetes</taxon>
        <taxon>Diversisporales</taxon>
        <taxon>Gigasporaceae</taxon>
        <taxon>Dentiscutata</taxon>
    </lineage>
</organism>
<name>A0A9N9J6C1_9GLOM</name>
<evidence type="ECO:0000313" key="1">
    <source>
        <dbReference type="EMBL" id="CAG8766551.1"/>
    </source>
</evidence>
<evidence type="ECO:0000313" key="2">
    <source>
        <dbReference type="Proteomes" id="UP000789405"/>
    </source>
</evidence>
<reference evidence="1" key="1">
    <citation type="submission" date="2021-06" db="EMBL/GenBank/DDBJ databases">
        <authorList>
            <person name="Kallberg Y."/>
            <person name="Tangrot J."/>
            <person name="Rosling A."/>
        </authorList>
    </citation>
    <scope>NUCLEOTIDE SEQUENCE</scope>
    <source>
        <strain evidence="1">MA453B</strain>
    </source>
</reference>
<protein>
    <submittedName>
        <fullName evidence="1">26109_t:CDS:1</fullName>
    </submittedName>
</protein>
<dbReference type="AlphaFoldDB" id="A0A9N9J6C1"/>